<evidence type="ECO:0000259" key="2">
    <source>
        <dbReference type="Pfam" id="PF04993"/>
    </source>
</evidence>
<dbReference type="EMBL" id="JAVDXT010000005">
    <property type="protein sequence ID" value="MDR7379887.1"/>
    <property type="molecule type" value="Genomic_DNA"/>
</dbReference>
<feature type="domain" description="TfoX N-terminal" evidence="2">
    <location>
        <begin position="13"/>
        <end position="96"/>
    </location>
</feature>
<feature type="region of interest" description="Disordered" evidence="1">
    <location>
        <begin position="98"/>
        <end position="120"/>
    </location>
</feature>
<name>A0ABU2CEV9_9BURK</name>
<accession>A0ABU2CEV9</accession>
<dbReference type="SUPFAM" id="SSF159894">
    <property type="entry name" value="YgaC/TfoX-N like"/>
    <property type="match status" value="1"/>
</dbReference>
<sequence length="120" mass="13113">MATHPSTAEFLLDQLAATGAASVRRMFGEYCVYLAGKPVALLCDNQLFLKPTEAGQRLIGQAVEGAPFPGARPHWRITADQWEDATWLCQLVQVTAHALPEPKPKPQPKAKPKKKAQPKA</sequence>
<comment type="caution">
    <text evidence="3">The sequence shown here is derived from an EMBL/GenBank/DDBJ whole genome shotgun (WGS) entry which is preliminary data.</text>
</comment>
<evidence type="ECO:0000313" key="4">
    <source>
        <dbReference type="Proteomes" id="UP001180487"/>
    </source>
</evidence>
<organism evidence="3 4">
    <name type="scientific">Rhodoferax ferrireducens</name>
    <dbReference type="NCBI Taxonomy" id="192843"/>
    <lineage>
        <taxon>Bacteria</taxon>
        <taxon>Pseudomonadati</taxon>
        <taxon>Pseudomonadota</taxon>
        <taxon>Betaproteobacteria</taxon>
        <taxon>Burkholderiales</taxon>
        <taxon>Comamonadaceae</taxon>
        <taxon>Rhodoferax</taxon>
    </lineage>
</organism>
<evidence type="ECO:0000256" key="1">
    <source>
        <dbReference type="SAM" id="MobiDB-lite"/>
    </source>
</evidence>
<protein>
    <submittedName>
        <fullName evidence="3">TfoX/Sxy family transcriptional regulator of competence genes</fullName>
    </submittedName>
</protein>
<feature type="compositionally biased region" description="Basic residues" evidence="1">
    <location>
        <begin position="106"/>
        <end position="120"/>
    </location>
</feature>
<gene>
    <name evidence="3" type="ORF">J2X19_004583</name>
</gene>
<proteinExistence type="predicted"/>
<dbReference type="Proteomes" id="UP001180487">
    <property type="component" value="Unassembled WGS sequence"/>
</dbReference>
<reference evidence="3 4" key="1">
    <citation type="submission" date="2023-07" db="EMBL/GenBank/DDBJ databases">
        <title>Sorghum-associated microbial communities from plants grown in Nebraska, USA.</title>
        <authorList>
            <person name="Schachtman D."/>
        </authorList>
    </citation>
    <scope>NUCLEOTIDE SEQUENCE [LARGE SCALE GENOMIC DNA]</scope>
    <source>
        <strain evidence="3 4">BE313</strain>
    </source>
</reference>
<dbReference type="RefSeq" id="WP_310376774.1">
    <property type="nucleotide sequence ID" value="NZ_JAVDXT010000005.1"/>
</dbReference>
<evidence type="ECO:0000313" key="3">
    <source>
        <dbReference type="EMBL" id="MDR7379887.1"/>
    </source>
</evidence>
<dbReference type="Gene3D" id="3.30.1460.30">
    <property type="entry name" value="YgaC/TfoX-N like chaperone"/>
    <property type="match status" value="1"/>
</dbReference>
<dbReference type="InterPro" id="IPR007076">
    <property type="entry name" value="TfoX_N"/>
</dbReference>
<keyword evidence="4" id="KW-1185">Reference proteome</keyword>
<dbReference type="Pfam" id="PF04993">
    <property type="entry name" value="TfoX_N"/>
    <property type="match status" value="1"/>
</dbReference>